<evidence type="ECO:0000256" key="2">
    <source>
        <dbReference type="ARBA" id="ARBA00022827"/>
    </source>
</evidence>
<protein>
    <submittedName>
        <fullName evidence="6">Aromatic ring hydroxylase</fullName>
    </submittedName>
</protein>
<evidence type="ECO:0000259" key="4">
    <source>
        <dbReference type="Pfam" id="PF03241"/>
    </source>
</evidence>
<dbReference type="Pfam" id="PF11794">
    <property type="entry name" value="HpaB_N"/>
    <property type="match status" value="1"/>
</dbReference>
<dbReference type="Proteomes" id="UP000320766">
    <property type="component" value="Unassembled WGS sequence"/>
</dbReference>
<evidence type="ECO:0000259" key="5">
    <source>
        <dbReference type="Pfam" id="PF11794"/>
    </source>
</evidence>
<dbReference type="EMBL" id="RXIL01000062">
    <property type="protein sequence ID" value="RZN70076.1"/>
    <property type="molecule type" value="Genomic_DNA"/>
</dbReference>
<dbReference type="Pfam" id="PF03241">
    <property type="entry name" value="HpaB"/>
    <property type="match status" value="1"/>
</dbReference>
<dbReference type="Gene3D" id="1.20.140.10">
    <property type="entry name" value="Butyryl-CoA Dehydrogenase, subunit A, domain 3"/>
    <property type="match status" value="1"/>
</dbReference>
<evidence type="ECO:0000256" key="3">
    <source>
        <dbReference type="ARBA" id="ARBA00023002"/>
    </source>
</evidence>
<evidence type="ECO:0000313" key="7">
    <source>
        <dbReference type="Proteomes" id="UP000320766"/>
    </source>
</evidence>
<dbReference type="SUPFAM" id="SSF56645">
    <property type="entry name" value="Acyl-CoA dehydrogenase NM domain-like"/>
    <property type="match status" value="1"/>
</dbReference>
<dbReference type="PIRSF" id="PIRSF000331">
    <property type="entry name" value="HpaA_HpaB"/>
    <property type="match status" value="1"/>
</dbReference>
<comment type="caution">
    <text evidence="6">The sequence shown here is derived from an EMBL/GenBank/DDBJ whole genome shotgun (WGS) entry which is preliminary data.</text>
</comment>
<reference evidence="6 7" key="1">
    <citation type="journal article" date="2019" name="Nat. Microbiol.">
        <title>Wide diversity of methane and short-chain alkane metabolisms in uncultured archaea.</title>
        <authorList>
            <person name="Borrel G."/>
            <person name="Adam P.S."/>
            <person name="McKay L.J."/>
            <person name="Chen L.X."/>
            <person name="Sierra-Garcia I.N."/>
            <person name="Sieber C.M."/>
            <person name="Letourneur Q."/>
            <person name="Ghozlane A."/>
            <person name="Andersen G.L."/>
            <person name="Li W.J."/>
            <person name="Hallam S.J."/>
            <person name="Muyzer G."/>
            <person name="de Oliveira V.M."/>
            <person name="Inskeep W.P."/>
            <person name="Banfield J.F."/>
            <person name="Gribaldo S."/>
        </authorList>
    </citation>
    <scope>NUCLEOTIDE SEQUENCE [LARGE SCALE GENOMIC DNA]</scope>
    <source>
        <strain evidence="6">NM1b</strain>
    </source>
</reference>
<dbReference type="PANTHER" id="PTHR36117">
    <property type="entry name" value="4-HYDROXYPHENYLACETATE 3-MONOOXYGENASE-RELATED"/>
    <property type="match status" value="1"/>
</dbReference>
<dbReference type="InterPro" id="IPR024674">
    <property type="entry name" value="HpaB/PvcC/4-BUDH_N"/>
</dbReference>
<dbReference type="InterPro" id="IPR004925">
    <property type="entry name" value="HpaB/PvcC/4-BUDH"/>
</dbReference>
<name>A0A520KX25_9EURY</name>
<proteinExistence type="predicted"/>
<organism evidence="6 7">
    <name type="scientific">Candidatus Methanolliviera hydrocarbonicum</name>
    <dbReference type="NCBI Taxonomy" id="2491085"/>
    <lineage>
        <taxon>Archaea</taxon>
        <taxon>Methanobacteriati</taxon>
        <taxon>Methanobacteriota</taxon>
        <taxon>Candidatus Methanoliparia</taxon>
        <taxon>Candidatus Methanoliparales</taxon>
        <taxon>Candidatus Methanollivieraceae</taxon>
        <taxon>Candidatus Methanolliviera</taxon>
    </lineage>
</organism>
<dbReference type="SUPFAM" id="SSF47203">
    <property type="entry name" value="Acyl-CoA dehydrogenase C-terminal domain-like"/>
    <property type="match status" value="1"/>
</dbReference>
<accession>A0A520KX25</accession>
<dbReference type="Gene3D" id="1.10.3140.10">
    <property type="entry name" value="4-hydroxybutyryl-coa dehydratase, domain 1"/>
    <property type="match status" value="1"/>
</dbReference>
<dbReference type="PANTHER" id="PTHR36117:SF3">
    <property type="entry name" value="4-HYDROXYPHENYLACETATE 3-MONOOXYGENASE-RELATED"/>
    <property type="match status" value="1"/>
</dbReference>
<feature type="domain" description="HpaB/PvcC/4-BUDH N-terminal" evidence="5">
    <location>
        <begin position="5"/>
        <end position="268"/>
    </location>
</feature>
<sequence length="512" mass="58494">MTIKTYEEYLDRLKRMKKNIYIDGEKVDRMDERLQGQIRVIRETYDRANDPEFEDVCTATSHLTGEKINRFCHIHQSKEDLLKKQRMTRLLCHRTGGCIMRCMGIDAMNALSVVTYEMDQFFGTDYYKNFENYLRYFQENDICANCAQTDPKGDRLKRPHEQEDPDLYLRIVESRDDGIVVRGAKIDNTTAPVSDEIIVVPTRFMADEDSDYAVSFAVPADWEGIKMVTRPATQFRREKLKAPIAEIGDAEAFTIFDDVFVPRERVFMDGKGDPRQTPFAGFLALLFAHYHRHSYTGCKPAVSECLASASALVAEYNGIERENHVREKISHLIGTAELVFAAGQASAYRAEKSASGTYIPDEVLTNAGRRLAGEEIYNEFKILADLAGGLPATLPLEKDFYSEETGKLLNKYMMRNPNISSENQHRCFRGIENALVSDLAGVMQVAGLHGGGSPQMETITMMARYDTERLKDIAKYLFGIEKELHRYERPTVTPRKMLDRFKKMYGVQEKND</sequence>
<dbReference type="InterPro" id="IPR046373">
    <property type="entry name" value="Acyl-CoA_Oxase/DH_mid-dom_sf"/>
</dbReference>
<keyword evidence="3" id="KW-0560">Oxidoreductase</keyword>
<keyword evidence="2" id="KW-0274">FAD</keyword>
<evidence type="ECO:0000313" key="6">
    <source>
        <dbReference type="EMBL" id="RZN70076.1"/>
    </source>
</evidence>
<dbReference type="InterPro" id="IPR036250">
    <property type="entry name" value="AcylCo_DH-like_C"/>
</dbReference>
<evidence type="ECO:0000256" key="1">
    <source>
        <dbReference type="ARBA" id="ARBA00022630"/>
    </source>
</evidence>
<dbReference type="InterPro" id="IPR024719">
    <property type="entry name" value="HpaB/PvcC/4-BUDH_C"/>
</dbReference>
<keyword evidence="1" id="KW-0285">Flavoprotein</keyword>
<feature type="domain" description="HpaB/PvcC/4-BUDH C-terminal" evidence="4">
    <location>
        <begin position="284"/>
        <end position="478"/>
    </location>
</feature>
<dbReference type="InterPro" id="IPR009100">
    <property type="entry name" value="AcylCoA_DH/oxidase_NM_dom_sf"/>
</dbReference>
<dbReference type="GO" id="GO:0016627">
    <property type="term" value="F:oxidoreductase activity, acting on the CH-CH group of donors"/>
    <property type="evidence" value="ECO:0007669"/>
    <property type="project" value="InterPro"/>
</dbReference>
<dbReference type="AlphaFoldDB" id="A0A520KX25"/>
<gene>
    <name evidence="6" type="ORF">EF807_03845</name>
</gene>
<dbReference type="Gene3D" id="2.40.110.10">
    <property type="entry name" value="Butyryl-CoA Dehydrogenase, subunit A, domain 2"/>
    <property type="match status" value="1"/>
</dbReference>